<evidence type="ECO:0000256" key="9">
    <source>
        <dbReference type="ARBA" id="ARBA00022960"/>
    </source>
</evidence>
<evidence type="ECO:0000256" key="1">
    <source>
        <dbReference type="ARBA" id="ARBA00004496"/>
    </source>
</evidence>
<dbReference type="AlphaFoldDB" id="A0A7M1R4J8"/>
<gene>
    <name evidence="14" type="primary">murC</name>
    <name evidence="18" type="ORF">INS90_03995</name>
</gene>
<dbReference type="InterPro" id="IPR013221">
    <property type="entry name" value="Mur_ligase_cen"/>
</dbReference>
<evidence type="ECO:0000256" key="14">
    <source>
        <dbReference type="HAMAP-Rule" id="MF_00046"/>
    </source>
</evidence>
<dbReference type="Gene3D" id="3.90.190.20">
    <property type="entry name" value="Mur ligase, C-terminal domain"/>
    <property type="match status" value="1"/>
</dbReference>
<evidence type="ECO:0000259" key="17">
    <source>
        <dbReference type="Pfam" id="PF08245"/>
    </source>
</evidence>
<evidence type="ECO:0000256" key="6">
    <source>
        <dbReference type="ARBA" id="ARBA00022618"/>
    </source>
</evidence>
<dbReference type="UniPathway" id="UPA00219"/>
<dbReference type="HAMAP" id="MF_00046">
    <property type="entry name" value="MurC"/>
    <property type="match status" value="1"/>
</dbReference>
<dbReference type="GO" id="GO:0051301">
    <property type="term" value="P:cell division"/>
    <property type="evidence" value="ECO:0007669"/>
    <property type="project" value="UniProtKB-KW"/>
</dbReference>
<dbReference type="GO" id="GO:0008763">
    <property type="term" value="F:UDP-N-acetylmuramate-L-alanine ligase activity"/>
    <property type="evidence" value="ECO:0007669"/>
    <property type="project" value="UniProtKB-UniRule"/>
</dbReference>
<evidence type="ECO:0000256" key="2">
    <source>
        <dbReference type="ARBA" id="ARBA00004752"/>
    </source>
</evidence>
<comment type="catalytic activity">
    <reaction evidence="13 14">
        <text>UDP-N-acetyl-alpha-D-muramate + L-alanine + ATP = UDP-N-acetyl-alpha-D-muramoyl-L-alanine + ADP + phosphate + H(+)</text>
        <dbReference type="Rhea" id="RHEA:23372"/>
        <dbReference type="ChEBI" id="CHEBI:15378"/>
        <dbReference type="ChEBI" id="CHEBI:30616"/>
        <dbReference type="ChEBI" id="CHEBI:43474"/>
        <dbReference type="ChEBI" id="CHEBI:57972"/>
        <dbReference type="ChEBI" id="CHEBI:70757"/>
        <dbReference type="ChEBI" id="CHEBI:83898"/>
        <dbReference type="ChEBI" id="CHEBI:456216"/>
        <dbReference type="EC" id="6.3.2.8"/>
    </reaction>
</comment>
<dbReference type="InterPro" id="IPR036615">
    <property type="entry name" value="Mur_ligase_C_dom_sf"/>
</dbReference>
<dbReference type="SUPFAM" id="SSF53623">
    <property type="entry name" value="MurD-like peptide ligases, catalytic domain"/>
    <property type="match status" value="1"/>
</dbReference>
<dbReference type="RefSeq" id="WP_197554928.1">
    <property type="nucleotide sequence ID" value="NZ_CP063212.1"/>
</dbReference>
<dbReference type="Proteomes" id="UP000594961">
    <property type="component" value="Chromosome"/>
</dbReference>
<dbReference type="PANTHER" id="PTHR43445:SF3">
    <property type="entry name" value="UDP-N-ACETYLMURAMATE--L-ALANINE LIGASE"/>
    <property type="match status" value="1"/>
</dbReference>
<dbReference type="GO" id="GO:0009252">
    <property type="term" value="P:peptidoglycan biosynthetic process"/>
    <property type="evidence" value="ECO:0007669"/>
    <property type="project" value="UniProtKB-UniRule"/>
</dbReference>
<dbReference type="InterPro" id="IPR004101">
    <property type="entry name" value="Mur_ligase_C"/>
</dbReference>
<evidence type="ECO:0000256" key="3">
    <source>
        <dbReference type="ARBA" id="ARBA00012211"/>
    </source>
</evidence>
<keyword evidence="6 14" id="KW-0132">Cell division</keyword>
<keyword evidence="4 14" id="KW-0963">Cytoplasm</keyword>
<evidence type="ECO:0000259" key="16">
    <source>
        <dbReference type="Pfam" id="PF02875"/>
    </source>
</evidence>
<evidence type="ECO:0000256" key="13">
    <source>
        <dbReference type="ARBA" id="ARBA00047833"/>
    </source>
</evidence>
<keyword evidence="7 14" id="KW-0547">Nucleotide-binding</keyword>
<keyword evidence="12 14" id="KW-0961">Cell wall biogenesis/degradation</keyword>
<accession>A0A7M1R4J8</accession>
<dbReference type="SUPFAM" id="SSF53244">
    <property type="entry name" value="MurD-like peptide ligases, peptide-binding domain"/>
    <property type="match status" value="1"/>
</dbReference>
<evidence type="ECO:0000259" key="15">
    <source>
        <dbReference type="Pfam" id="PF01225"/>
    </source>
</evidence>
<feature type="domain" description="Mur ligase central" evidence="17">
    <location>
        <begin position="105"/>
        <end position="282"/>
    </location>
</feature>
<reference evidence="18 19" key="1">
    <citation type="submission" date="2020-10" db="EMBL/GenBank/DDBJ databases">
        <title>Trueperella pecoris sp. nov. isolated from bovine and porcine specimens.</title>
        <authorList>
            <person name="Schoenecker L."/>
            <person name="Schnydrig P."/>
            <person name="Brodard I."/>
            <person name="Thomann A."/>
            <person name="Hemphill A."/>
            <person name="Rodriguez-Campos S."/>
            <person name="Perreten V."/>
            <person name="Jores J."/>
            <person name="Kittl S."/>
        </authorList>
    </citation>
    <scope>NUCLEOTIDE SEQUENCE [LARGE SCALE GENOMIC DNA]</scope>
    <source>
        <strain evidence="18 19">19OD0592</strain>
    </source>
</reference>
<dbReference type="EC" id="6.3.2.8" evidence="3 14"/>
<dbReference type="GO" id="GO:0005524">
    <property type="term" value="F:ATP binding"/>
    <property type="evidence" value="ECO:0007669"/>
    <property type="project" value="UniProtKB-UniRule"/>
</dbReference>
<dbReference type="InterPro" id="IPR036565">
    <property type="entry name" value="Mur-like_cat_sf"/>
</dbReference>
<protein>
    <recommendedName>
        <fullName evidence="3 14">UDP-N-acetylmuramate--L-alanine ligase</fullName>
        <ecNumber evidence="3 14">6.3.2.8</ecNumber>
    </recommendedName>
    <alternativeName>
        <fullName evidence="14">UDP-N-acetylmuramoyl-L-alanine synthetase</fullName>
    </alternativeName>
</protein>
<keyword evidence="5 14" id="KW-0436">Ligase</keyword>
<feature type="binding site" evidence="14">
    <location>
        <begin position="107"/>
        <end position="113"/>
    </location>
    <ligand>
        <name>ATP</name>
        <dbReference type="ChEBI" id="CHEBI:30616"/>
    </ligand>
</feature>
<keyword evidence="9 14" id="KW-0133">Cell shape</keyword>
<evidence type="ECO:0000256" key="10">
    <source>
        <dbReference type="ARBA" id="ARBA00022984"/>
    </source>
</evidence>
<feature type="domain" description="Mur ligase C-terminal" evidence="16">
    <location>
        <begin position="305"/>
        <end position="430"/>
    </location>
</feature>
<dbReference type="GO" id="GO:0008360">
    <property type="term" value="P:regulation of cell shape"/>
    <property type="evidence" value="ECO:0007669"/>
    <property type="project" value="UniProtKB-KW"/>
</dbReference>
<dbReference type="Pfam" id="PF08245">
    <property type="entry name" value="Mur_ligase_M"/>
    <property type="match status" value="1"/>
</dbReference>
<dbReference type="Pfam" id="PF02875">
    <property type="entry name" value="Mur_ligase_C"/>
    <property type="match status" value="1"/>
</dbReference>
<evidence type="ECO:0000256" key="12">
    <source>
        <dbReference type="ARBA" id="ARBA00023316"/>
    </source>
</evidence>
<keyword evidence="8 14" id="KW-0067">ATP-binding</keyword>
<evidence type="ECO:0000256" key="4">
    <source>
        <dbReference type="ARBA" id="ARBA00022490"/>
    </source>
</evidence>
<dbReference type="GO" id="GO:0005737">
    <property type="term" value="C:cytoplasm"/>
    <property type="evidence" value="ECO:0007669"/>
    <property type="project" value="UniProtKB-SubCell"/>
</dbReference>
<sequence length="443" mass="46588">MIYHLIGAGGAGMSVVGQLLLERGHVVVGSDRNDSANLRRLAAAGATVYVGHDARQVDPAATVVVSTAIKETNPEWQVAKERGQDIIHRSQALAIAAADKDFIAVAGAHGKTTTSGMLAVAFDQLGRDPSRAIGGSLAGGASGAHLGSGTMFIAEADESDGSFLNYAPRVALVTNVEPDHLDHYGSVDAFHEAFAKFAGRIEFGGLLICCADSPGALALAHRARDEGIRAWTYGRGKGLENHAAIEDTSTGARIVFNGKPIELELAVPGRHNILNATGALLVGIELGEDPAQMAGALAKFVGTGRRFELRGHAHGRRVIDDYAHHPTEVRATLETARNETEGAVRVLFQPHLYSRTQIFAKEFAQALSLADSVVVTSVYAAREVPEDGSEANVITDLLPGSEYVADRLEAACRIAQLSEPGDIVLTMGAGDVTELADVVVQAL</sequence>
<evidence type="ECO:0000256" key="8">
    <source>
        <dbReference type="ARBA" id="ARBA00022840"/>
    </source>
</evidence>
<proteinExistence type="inferred from homology"/>
<dbReference type="Gene3D" id="3.40.1190.10">
    <property type="entry name" value="Mur-like, catalytic domain"/>
    <property type="match status" value="1"/>
</dbReference>
<comment type="similarity">
    <text evidence="14">Belongs to the MurCDEF family.</text>
</comment>
<dbReference type="InterPro" id="IPR050061">
    <property type="entry name" value="MurCDEF_pg_biosynth"/>
</dbReference>
<organism evidence="18 19">
    <name type="scientific">Trueperella pecoris</name>
    <dbReference type="NCBI Taxonomy" id="2733571"/>
    <lineage>
        <taxon>Bacteria</taxon>
        <taxon>Bacillati</taxon>
        <taxon>Actinomycetota</taxon>
        <taxon>Actinomycetes</taxon>
        <taxon>Actinomycetales</taxon>
        <taxon>Actinomycetaceae</taxon>
        <taxon>Trueperella</taxon>
    </lineage>
</organism>
<dbReference type="InterPro" id="IPR005758">
    <property type="entry name" value="UDP-N-AcMur_Ala_ligase_MurC"/>
</dbReference>
<evidence type="ECO:0000313" key="18">
    <source>
        <dbReference type="EMBL" id="QOR48437.1"/>
    </source>
</evidence>
<feature type="domain" description="Mur ligase N-terminal catalytic" evidence="15">
    <location>
        <begin position="3"/>
        <end position="100"/>
    </location>
</feature>
<dbReference type="Pfam" id="PF01225">
    <property type="entry name" value="Mur_ligase"/>
    <property type="match status" value="1"/>
</dbReference>
<evidence type="ECO:0000256" key="5">
    <source>
        <dbReference type="ARBA" id="ARBA00022598"/>
    </source>
</evidence>
<dbReference type="SUPFAM" id="SSF51984">
    <property type="entry name" value="MurCD N-terminal domain"/>
    <property type="match status" value="1"/>
</dbReference>
<dbReference type="GO" id="GO:0071555">
    <property type="term" value="P:cell wall organization"/>
    <property type="evidence" value="ECO:0007669"/>
    <property type="project" value="UniProtKB-KW"/>
</dbReference>
<keyword evidence="10 14" id="KW-0573">Peptidoglycan synthesis</keyword>
<evidence type="ECO:0000313" key="19">
    <source>
        <dbReference type="Proteomes" id="UP000594961"/>
    </source>
</evidence>
<comment type="subcellular location">
    <subcellularLocation>
        <location evidence="1 14">Cytoplasm</location>
    </subcellularLocation>
</comment>
<keyword evidence="11 14" id="KW-0131">Cell cycle</keyword>
<dbReference type="EMBL" id="CP063212">
    <property type="protein sequence ID" value="QOR48437.1"/>
    <property type="molecule type" value="Genomic_DNA"/>
</dbReference>
<evidence type="ECO:0000256" key="11">
    <source>
        <dbReference type="ARBA" id="ARBA00023306"/>
    </source>
</evidence>
<dbReference type="NCBIfam" id="TIGR01082">
    <property type="entry name" value="murC"/>
    <property type="match status" value="1"/>
</dbReference>
<dbReference type="PANTHER" id="PTHR43445">
    <property type="entry name" value="UDP-N-ACETYLMURAMATE--L-ALANINE LIGASE-RELATED"/>
    <property type="match status" value="1"/>
</dbReference>
<evidence type="ECO:0000256" key="7">
    <source>
        <dbReference type="ARBA" id="ARBA00022741"/>
    </source>
</evidence>
<dbReference type="InterPro" id="IPR000713">
    <property type="entry name" value="Mur_ligase_N"/>
</dbReference>
<dbReference type="Gene3D" id="3.40.50.720">
    <property type="entry name" value="NAD(P)-binding Rossmann-like Domain"/>
    <property type="match status" value="1"/>
</dbReference>
<name>A0A7M1R4J8_9ACTO</name>
<comment type="pathway">
    <text evidence="2 14">Cell wall biogenesis; peptidoglycan biosynthesis.</text>
</comment>
<comment type="function">
    <text evidence="14">Cell wall formation.</text>
</comment>